<dbReference type="AlphaFoldDB" id="A0A0H1R5M7"/>
<evidence type="ECO:0008006" key="3">
    <source>
        <dbReference type="Google" id="ProtNLM"/>
    </source>
</evidence>
<protein>
    <recommendedName>
        <fullName evidence="3">Helix-turn-helix domain-containing protein</fullName>
    </recommendedName>
</protein>
<evidence type="ECO:0000313" key="2">
    <source>
        <dbReference type="Proteomes" id="UP000035489"/>
    </source>
</evidence>
<dbReference type="STRING" id="1225564.AA309_25220"/>
<dbReference type="PATRIC" id="fig|1225564.3.peg.6597"/>
<evidence type="ECO:0000313" key="1">
    <source>
        <dbReference type="EMBL" id="KLK90540.1"/>
    </source>
</evidence>
<dbReference type="Proteomes" id="UP000035489">
    <property type="component" value="Unassembled WGS sequence"/>
</dbReference>
<dbReference type="SUPFAM" id="SSF46955">
    <property type="entry name" value="Putative DNA-binding domain"/>
    <property type="match status" value="1"/>
</dbReference>
<proteinExistence type="predicted"/>
<organism evidence="1 2">
    <name type="scientific">Microvirga vignae</name>
    <dbReference type="NCBI Taxonomy" id="1225564"/>
    <lineage>
        <taxon>Bacteria</taxon>
        <taxon>Pseudomonadati</taxon>
        <taxon>Pseudomonadota</taxon>
        <taxon>Alphaproteobacteria</taxon>
        <taxon>Hyphomicrobiales</taxon>
        <taxon>Methylobacteriaceae</taxon>
        <taxon>Microvirga</taxon>
    </lineage>
</organism>
<dbReference type="OrthoDB" id="7068969at2"/>
<comment type="caution">
    <text evidence="1">The sequence shown here is derived from an EMBL/GenBank/DDBJ whole genome shotgun (WGS) entry which is preliminary data.</text>
</comment>
<name>A0A0H1R5M7_9HYPH</name>
<gene>
    <name evidence="1" type="ORF">AA309_25220</name>
</gene>
<sequence>MLQHLRTPEAARYLGVSASFLNHARLRGTGPTYKKLSPKLIVYSIDDLRTWANSKSRCSTSNSGPSRA</sequence>
<accession>A0A0H1R5M7</accession>
<reference evidence="1 2" key="1">
    <citation type="submission" date="2015-05" db="EMBL/GenBank/DDBJ databases">
        <title>Draft genome sequence of Microvirga vignae strain BR3299, a novel nitrogen fixing bacteria isolated from Brazil semi-aired region.</title>
        <authorList>
            <person name="Zilli J.E."/>
            <person name="Passos S.R."/>
            <person name="Leite J."/>
            <person name="Baldani J.I."/>
            <person name="Xavier G.R."/>
            <person name="Rumjaneck N.G."/>
            <person name="Simoes-Araujo J.L."/>
        </authorList>
    </citation>
    <scope>NUCLEOTIDE SEQUENCE [LARGE SCALE GENOMIC DNA]</scope>
    <source>
        <strain evidence="1 2">BR3299</strain>
    </source>
</reference>
<dbReference type="EMBL" id="LCYG01000081">
    <property type="protein sequence ID" value="KLK90540.1"/>
    <property type="molecule type" value="Genomic_DNA"/>
</dbReference>
<keyword evidence="2" id="KW-1185">Reference proteome</keyword>
<dbReference type="InterPro" id="IPR009061">
    <property type="entry name" value="DNA-bd_dom_put_sf"/>
</dbReference>